<dbReference type="RefSeq" id="WP_279246863.1">
    <property type="nucleotide sequence ID" value="NZ_SHNN01000004.1"/>
</dbReference>
<feature type="domain" description="Ketoreductase" evidence="3">
    <location>
        <begin position="5"/>
        <end position="168"/>
    </location>
</feature>
<protein>
    <submittedName>
        <fullName evidence="4">SDR family oxidoreductase</fullName>
    </submittedName>
</protein>
<proteinExistence type="inferred from homology"/>
<dbReference type="PANTHER" id="PTHR42760">
    <property type="entry name" value="SHORT-CHAIN DEHYDROGENASES/REDUCTASES FAMILY MEMBER"/>
    <property type="match status" value="1"/>
</dbReference>
<accession>A0ABT3TKJ3</accession>
<dbReference type="Pfam" id="PF13561">
    <property type="entry name" value="adh_short_C2"/>
    <property type="match status" value="1"/>
</dbReference>
<dbReference type="SUPFAM" id="SSF51735">
    <property type="entry name" value="NAD(P)-binding Rossmann-fold domains"/>
    <property type="match status" value="1"/>
</dbReference>
<sequence>MTEKKVWLVTGASRGIGLAIAKRALAAGDLVALLARGEQVEQVASELGDKCLGIRCDVADRAAVTTAIDHIIATWGRLDMVVNNAGVHRGGKVRRLKLEDWNTVLDTNLTGALNIIAVAAAHMEPGAAIVNVGAVVGFRGFPGDSAYAASKAGLAGMTRALAIEMAPKNIRVNLVIPGLVLTEMTGELSESALESMRKTIPMGRYGEADEVAEVVEWVARSRYMTGAFVPADGGLMSSFGTMG</sequence>
<dbReference type="EMBL" id="SHNN01000004">
    <property type="protein sequence ID" value="MCX2982837.1"/>
    <property type="molecule type" value="Genomic_DNA"/>
</dbReference>
<dbReference type="Gene3D" id="3.40.50.720">
    <property type="entry name" value="NAD(P)-binding Rossmann-like Domain"/>
    <property type="match status" value="1"/>
</dbReference>
<dbReference type="PRINTS" id="PR00081">
    <property type="entry name" value="GDHRDH"/>
</dbReference>
<dbReference type="SMART" id="SM00822">
    <property type="entry name" value="PKS_KR"/>
    <property type="match status" value="1"/>
</dbReference>
<evidence type="ECO:0000256" key="2">
    <source>
        <dbReference type="ARBA" id="ARBA00023002"/>
    </source>
</evidence>
<dbReference type="InterPro" id="IPR002347">
    <property type="entry name" value="SDR_fam"/>
</dbReference>
<evidence type="ECO:0000313" key="4">
    <source>
        <dbReference type="EMBL" id="MCX2982837.1"/>
    </source>
</evidence>
<dbReference type="PROSITE" id="PS00061">
    <property type="entry name" value="ADH_SHORT"/>
    <property type="match status" value="1"/>
</dbReference>
<gene>
    <name evidence="4" type="ORF">EYC98_18395</name>
</gene>
<keyword evidence="5" id="KW-1185">Reference proteome</keyword>
<evidence type="ECO:0000259" key="3">
    <source>
        <dbReference type="SMART" id="SM00822"/>
    </source>
</evidence>
<reference evidence="4" key="1">
    <citation type="submission" date="2019-02" db="EMBL/GenBank/DDBJ databases">
        <authorList>
            <person name="Li S.-H."/>
        </authorList>
    </citation>
    <scope>NUCLEOTIDE SEQUENCE</scope>
    <source>
        <strain evidence="4">IMCC14734</strain>
    </source>
</reference>
<comment type="similarity">
    <text evidence="1">Belongs to the short-chain dehydrogenases/reductases (SDR) family.</text>
</comment>
<dbReference type="InterPro" id="IPR020904">
    <property type="entry name" value="Sc_DH/Rdtase_CS"/>
</dbReference>
<dbReference type="PRINTS" id="PR00080">
    <property type="entry name" value="SDRFAMILY"/>
</dbReference>
<evidence type="ECO:0000313" key="5">
    <source>
        <dbReference type="Proteomes" id="UP001143362"/>
    </source>
</evidence>
<evidence type="ECO:0000256" key="1">
    <source>
        <dbReference type="ARBA" id="ARBA00006484"/>
    </source>
</evidence>
<comment type="caution">
    <text evidence="4">The sequence shown here is derived from an EMBL/GenBank/DDBJ whole genome shotgun (WGS) entry which is preliminary data.</text>
</comment>
<dbReference type="PANTHER" id="PTHR42760:SF133">
    <property type="entry name" value="3-OXOACYL-[ACYL-CARRIER-PROTEIN] REDUCTASE"/>
    <property type="match status" value="1"/>
</dbReference>
<dbReference type="InterPro" id="IPR057326">
    <property type="entry name" value="KR_dom"/>
</dbReference>
<organism evidence="4 5">
    <name type="scientific">Candidatus Litorirhabdus singularis</name>
    <dbReference type="NCBI Taxonomy" id="2518993"/>
    <lineage>
        <taxon>Bacteria</taxon>
        <taxon>Pseudomonadati</taxon>
        <taxon>Pseudomonadota</taxon>
        <taxon>Gammaproteobacteria</taxon>
        <taxon>Cellvibrionales</taxon>
        <taxon>Halieaceae</taxon>
        <taxon>Candidatus Litorirhabdus</taxon>
    </lineage>
</organism>
<dbReference type="Proteomes" id="UP001143362">
    <property type="component" value="Unassembled WGS sequence"/>
</dbReference>
<name>A0ABT3TKJ3_9GAMM</name>
<dbReference type="InterPro" id="IPR036291">
    <property type="entry name" value="NAD(P)-bd_dom_sf"/>
</dbReference>
<keyword evidence="2" id="KW-0560">Oxidoreductase</keyword>